<organism evidence="1 2">
    <name type="scientific">Domibacillus epiphyticus</name>
    <dbReference type="NCBI Taxonomy" id="1714355"/>
    <lineage>
        <taxon>Bacteria</taxon>
        <taxon>Bacillati</taxon>
        <taxon>Bacillota</taxon>
        <taxon>Bacilli</taxon>
        <taxon>Bacillales</taxon>
        <taxon>Bacillaceae</taxon>
        <taxon>Domibacillus</taxon>
    </lineage>
</organism>
<dbReference type="STRING" id="1714355.BTO28_16540"/>
<dbReference type="SUPFAM" id="SSF47090">
    <property type="entry name" value="PGBD-like"/>
    <property type="match status" value="1"/>
</dbReference>
<evidence type="ECO:0000313" key="2">
    <source>
        <dbReference type="Proteomes" id="UP000188613"/>
    </source>
</evidence>
<accession>A0A1V2A3M6</accession>
<name>A0A1V2A3M6_9BACI</name>
<proteinExistence type="predicted"/>
<gene>
    <name evidence="1" type="ORF">BTO28_16540</name>
</gene>
<dbReference type="EMBL" id="MSFI01000039">
    <property type="protein sequence ID" value="OMP65625.1"/>
    <property type="molecule type" value="Genomic_DNA"/>
</dbReference>
<dbReference type="InterPro" id="IPR036365">
    <property type="entry name" value="PGBD-like_sf"/>
</dbReference>
<comment type="caution">
    <text evidence="1">The sequence shown here is derived from an EMBL/GenBank/DDBJ whole genome shotgun (WGS) entry which is preliminary data.</text>
</comment>
<reference evidence="1 2" key="1">
    <citation type="submission" date="2016-12" db="EMBL/GenBank/DDBJ databases">
        <title>Domibacillus sp. SAB 38T whole genome sequencing.</title>
        <authorList>
            <person name="Verma A."/>
            <person name="Ojha A.K."/>
            <person name="Krishnamurthi S."/>
        </authorList>
    </citation>
    <scope>NUCLEOTIDE SEQUENCE [LARGE SCALE GENOMIC DNA]</scope>
    <source>
        <strain evidence="1 2">SAB 38</strain>
    </source>
</reference>
<protein>
    <submittedName>
        <fullName evidence="1">Uncharacterized protein</fullName>
    </submittedName>
</protein>
<sequence length="78" mass="8552">MGLLFNMVAPHLQCNYKGYSADKALTLAAAAPINVMNTEEVKVLQEKLTKLWLDTNGIGGIYGKGTTNIVMLLQRRTV</sequence>
<keyword evidence="2" id="KW-1185">Reference proteome</keyword>
<dbReference type="AlphaFoldDB" id="A0A1V2A3M6"/>
<dbReference type="Proteomes" id="UP000188613">
    <property type="component" value="Unassembled WGS sequence"/>
</dbReference>
<evidence type="ECO:0000313" key="1">
    <source>
        <dbReference type="EMBL" id="OMP65625.1"/>
    </source>
</evidence>